<keyword evidence="1" id="KW-1133">Transmembrane helix</keyword>
<dbReference type="Proteomes" id="UP001367508">
    <property type="component" value="Unassembled WGS sequence"/>
</dbReference>
<feature type="transmembrane region" description="Helical" evidence="1">
    <location>
        <begin position="106"/>
        <end position="123"/>
    </location>
</feature>
<reference evidence="2 3" key="1">
    <citation type="submission" date="2024-01" db="EMBL/GenBank/DDBJ databases">
        <title>The genomes of 5 underutilized Papilionoideae crops provide insights into root nodulation and disease resistanc.</title>
        <authorList>
            <person name="Jiang F."/>
        </authorList>
    </citation>
    <scope>NUCLEOTIDE SEQUENCE [LARGE SCALE GENOMIC DNA]</scope>
    <source>
        <strain evidence="2">LVBAO_FW01</strain>
        <tissue evidence="2">Leaves</tissue>
    </source>
</reference>
<evidence type="ECO:0000313" key="3">
    <source>
        <dbReference type="Proteomes" id="UP001367508"/>
    </source>
</evidence>
<sequence>MNSPASKQALDLTRNELDQCKIIFSSSIAITRMKFLSLCPSYPPKRAPPVQPLKLVRRSFSLSSRGQFFPFYPFSALCPSVALPSRTFPLFFLAFSVFFCPPRSRYSVLVILFVLFFLVLSLFCSEVASQTLNHLSHLNLDGLYSINLIWACEQTRYRPTLGQSILWRSGQYKDVPVDQPGEALKACVRTKIPSSSCNPSGTWTNNAMWVTGVGITIYAKFQSLAPCSNLFNVKIPECTYIFACESVWG</sequence>
<gene>
    <name evidence="2" type="ORF">VNO77_34470</name>
</gene>
<evidence type="ECO:0000256" key="1">
    <source>
        <dbReference type="SAM" id="Phobius"/>
    </source>
</evidence>
<dbReference type="AlphaFoldDB" id="A0AAN9Q1T8"/>
<feature type="transmembrane region" description="Helical" evidence="1">
    <location>
        <begin position="71"/>
        <end position="99"/>
    </location>
</feature>
<keyword evidence="1" id="KW-0472">Membrane</keyword>
<keyword evidence="3" id="KW-1185">Reference proteome</keyword>
<evidence type="ECO:0000313" key="2">
    <source>
        <dbReference type="EMBL" id="KAK7315888.1"/>
    </source>
</evidence>
<accession>A0AAN9Q1T8</accession>
<proteinExistence type="predicted"/>
<comment type="caution">
    <text evidence="2">The sequence shown here is derived from an EMBL/GenBank/DDBJ whole genome shotgun (WGS) entry which is preliminary data.</text>
</comment>
<keyword evidence="1" id="KW-0812">Transmembrane</keyword>
<dbReference type="EMBL" id="JAYMYQ010000008">
    <property type="protein sequence ID" value="KAK7315888.1"/>
    <property type="molecule type" value="Genomic_DNA"/>
</dbReference>
<protein>
    <submittedName>
        <fullName evidence="2">Uncharacterized protein</fullName>
    </submittedName>
</protein>
<name>A0AAN9Q1T8_CANGL</name>
<organism evidence="2 3">
    <name type="scientific">Canavalia gladiata</name>
    <name type="common">Sword bean</name>
    <name type="synonym">Dolichos gladiatus</name>
    <dbReference type="NCBI Taxonomy" id="3824"/>
    <lineage>
        <taxon>Eukaryota</taxon>
        <taxon>Viridiplantae</taxon>
        <taxon>Streptophyta</taxon>
        <taxon>Embryophyta</taxon>
        <taxon>Tracheophyta</taxon>
        <taxon>Spermatophyta</taxon>
        <taxon>Magnoliopsida</taxon>
        <taxon>eudicotyledons</taxon>
        <taxon>Gunneridae</taxon>
        <taxon>Pentapetalae</taxon>
        <taxon>rosids</taxon>
        <taxon>fabids</taxon>
        <taxon>Fabales</taxon>
        <taxon>Fabaceae</taxon>
        <taxon>Papilionoideae</taxon>
        <taxon>50 kb inversion clade</taxon>
        <taxon>NPAAA clade</taxon>
        <taxon>indigoferoid/millettioid clade</taxon>
        <taxon>Phaseoleae</taxon>
        <taxon>Canavalia</taxon>
    </lineage>
</organism>